<proteinExistence type="predicted"/>
<feature type="domain" description="SprT-like" evidence="1">
    <location>
        <begin position="28"/>
        <end position="184"/>
    </location>
</feature>
<dbReference type="SMART" id="SM00731">
    <property type="entry name" value="SprT"/>
    <property type="match status" value="1"/>
</dbReference>
<name>A0A3B0ZTH1_9ZZZZ</name>
<dbReference type="PANTHER" id="PTHR38773">
    <property type="entry name" value="PROTEIN SPRT"/>
    <property type="match status" value="1"/>
</dbReference>
<dbReference type="GO" id="GO:0006950">
    <property type="term" value="P:response to stress"/>
    <property type="evidence" value="ECO:0007669"/>
    <property type="project" value="UniProtKB-ARBA"/>
</dbReference>
<organism evidence="2">
    <name type="scientific">hydrothermal vent metagenome</name>
    <dbReference type="NCBI Taxonomy" id="652676"/>
    <lineage>
        <taxon>unclassified sequences</taxon>
        <taxon>metagenomes</taxon>
        <taxon>ecological metagenomes</taxon>
    </lineage>
</organism>
<gene>
    <name evidence="2" type="ORF">MNBD_GAMMA23-1896</name>
</gene>
<evidence type="ECO:0000259" key="1">
    <source>
        <dbReference type="SMART" id="SM00731"/>
    </source>
</evidence>
<dbReference type="Pfam" id="PF10263">
    <property type="entry name" value="SprT-like"/>
    <property type="match status" value="1"/>
</dbReference>
<dbReference type="InterPro" id="IPR006640">
    <property type="entry name" value="SprT-like_domain"/>
</dbReference>
<protein>
    <submittedName>
        <fullName evidence="2">Protein SprT</fullName>
    </submittedName>
</protein>
<dbReference type="AlphaFoldDB" id="A0A3B0ZTH1"/>
<sequence length="188" mass="21822">MEKCAQTDILPCMSTILPINAAEQQEVITLADGYIQCAADLFQKKFEPIDILFDLKGRAAGMYKIEKGIRKIRFNPYHFSKYPKENFNETIPHEVAHYIIDQLYGIRNVRPHGKEWQSLMLKFGIEPKRTFSYSLEGIPTKTHKRHTYICGCMQFDITSRRHNMIQQGKAEYRCRQCGGKIKSAKDVD</sequence>
<reference evidence="2" key="1">
    <citation type="submission" date="2018-06" db="EMBL/GenBank/DDBJ databases">
        <authorList>
            <person name="Zhirakovskaya E."/>
        </authorList>
    </citation>
    <scope>NUCLEOTIDE SEQUENCE</scope>
</reference>
<accession>A0A3B0ZTH1</accession>
<dbReference type="EMBL" id="UOFT01000041">
    <property type="protein sequence ID" value="VAW95001.1"/>
    <property type="molecule type" value="Genomic_DNA"/>
</dbReference>
<evidence type="ECO:0000313" key="2">
    <source>
        <dbReference type="EMBL" id="VAW95001.1"/>
    </source>
</evidence>
<dbReference type="PANTHER" id="PTHR38773:SF1">
    <property type="entry name" value="PROTEIN SPRT"/>
    <property type="match status" value="1"/>
</dbReference>